<dbReference type="RefSeq" id="WP_200501120.1">
    <property type="nucleotide sequence ID" value="NZ_JAEDAJ010000001.1"/>
</dbReference>
<comment type="pathway">
    <text evidence="2">Cell wall biogenesis; peptidoglycan biosynthesis.</text>
</comment>
<dbReference type="PANTHER" id="PTHR30474">
    <property type="entry name" value="CELL CYCLE PROTEIN"/>
    <property type="match status" value="1"/>
</dbReference>
<comment type="similarity">
    <text evidence="16">Belongs to the SEDS family. FtsW subfamily.</text>
</comment>
<comment type="function">
    <text evidence="21">Peptidoglycan polymerase that is essential for cell division.</text>
</comment>
<comment type="caution">
    <text evidence="24">The sequence shown here is derived from an EMBL/GenBank/DDBJ whole genome shotgun (WGS) entry which is preliminary data.</text>
</comment>
<evidence type="ECO:0000256" key="12">
    <source>
        <dbReference type="ARBA" id="ARBA00023306"/>
    </source>
</evidence>
<gene>
    <name evidence="24" type="primary">ftsW</name>
    <name evidence="24" type="ORF">I8D64_03785</name>
</gene>
<evidence type="ECO:0000256" key="18">
    <source>
        <dbReference type="ARBA" id="ARBA00041418"/>
    </source>
</evidence>
<dbReference type="EMBL" id="JAEDAJ010000001">
    <property type="protein sequence ID" value="MBK0330516.1"/>
    <property type="molecule type" value="Genomic_DNA"/>
</dbReference>
<evidence type="ECO:0000256" key="19">
    <source>
        <dbReference type="ARBA" id="ARBA00044770"/>
    </source>
</evidence>
<name>A0ABS1B7D2_9MICO</name>
<keyword evidence="4" id="KW-0132">Cell division</keyword>
<proteinExistence type="inferred from homology"/>
<protein>
    <recommendedName>
        <fullName evidence="17">Probable peptidoglycan glycosyltransferase FtsW</fullName>
        <ecNumber evidence="19">2.4.99.28</ecNumber>
    </recommendedName>
    <alternativeName>
        <fullName evidence="18">Cell division protein FtsW</fullName>
    </alternativeName>
    <alternativeName>
        <fullName evidence="15">Cell wall polymerase</fullName>
    </alternativeName>
    <alternativeName>
        <fullName evidence="14">Peptidoglycan polymerase</fullName>
    </alternativeName>
</protein>
<feature type="compositionally biased region" description="Low complexity" evidence="22">
    <location>
        <begin position="439"/>
        <end position="506"/>
    </location>
</feature>
<keyword evidence="10 23" id="KW-1133">Transmembrane helix</keyword>
<keyword evidence="6" id="KW-0808">Transferase</keyword>
<feature type="transmembrane region" description="Helical" evidence="23">
    <location>
        <begin position="44"/>
        <end position="63"/>
    </location>
</feature>
<feature type="region of interest" description="Disordered" evidence="22">
    <location>
        <begin position="418"/>
        <end position="531"/>
    </location>
</feature>
<feature type="region of interest" description="Disordered" evidence="22">
    <location>
        <begin position="1"/>
        <end position="26"/>
    </location>
</feature>
<evidence type="ECO:0000256" key="5">
    <source>
        <dbReference type="ARBA" id="ARBA00022676"/>
    </source>
</evidence>
<feature type="transmembrane region" description="Helical" evidence="23">
    <location>
        <begin position="175"/>
        <end position="193"/>
    </location>
</feature>
<evidence type="ECO:0000256" key="8">
    <source>
        <dbReference type="ARBA" id="ARBA00022960"/>
    </source>
</evidence>
<keyword evidence="8" id="KW-0133">Cell shape</keyword>
<dbReference type="InterPro" id="IPR018365">
    <property type="entry name" value="Cell_cycle_FtsW-rel_CS"/>
</dbReference>
<feature type="transmembrane region" description="Helical" evidence="23">
    <location>
        <begin position="152"/>
        <end position="168"/>
    </location>
</feature>
<keyword evidence="5" id="KW-0328">Glycosyltransferase</keyword>
<evidence type="ECO:0000256" key="22">
    <source>
        <dbReference type="SAM" id="MobiDB-lite"/>
    </source>
</evidence>
<dbReference type="PANTHER" id="PTHR30474:SF2">
    <property type="entry name" value="PEPTIDOGLYCAN GLYCOSYLTRANSFERASE FTSW-RELATED"/>
    <property type="match status" value="1"/>
</dbReference>
<keyword evidence="7 23" id="KW-0812">Transmembrane</keyword>
<keyword evidence="3" id="KW-1003">Cell membrane</keyword>
<feature type="transmembrane region" description="Helical" evidence="23">
    <location>
        <begin position="307"/>
        <end position="327"/>
    </location>
</feature>
<dbReference type="PROSITE" id="PS00428">
    <property type="entry name" value="FTSW_RODA_SPOVE"/>
    <property type="match status" value="1"/>
</dbReference>
<evidence type="ECO:0000256" key="6">
    <source>
        <dbReference type="ARBA" id="ARBA00022679"/>
    </source>
</evidence>
<feature type="transmembrane region" description="Helical" evidence="23">
    <location>
        <begin position="373"/>
        <end position="395"/>
    </location>
</feature>
<dbReference type="InterPro" id="IPR001182">
    <property type="entry name" value="FtsW/RodA"/>
</dbReference>
<dbReference type="Proteomes" id="UP000612352">
    <property type="component" value="Unassembled WGS sequence"/>
</dbReference>
<keyword evidence="9" id="KW-0573">Peptidoglycan synthesis</keyword>
<feature type="transmembrane region" description="Helical" evidence="23">
    <location>
        <begin position="222"/>
        <end position="242"/>
    </location>
</feature>
<organism evidence="24 25">
    <name type="scientific">Brachybacterium halotolerans</name>
    <dbReference type="NCBI Taxonomy" id="2795215"/>
    <lineage>
        <taxon>Bacteria</taxon>
        <taxon>Bacillati</taxon>
        <taxon>Actinomycetota</taxon>
        <taxon>Actinomycetes</taxon>
        <taxon>Micrococcales</taxon>
        <taxon>Dermabacteraceae</taxon>
        <taxon>Brachybacterium</taxon>
    </lineage>
</organism>
<feature type="transmembrane region" description="Helical" evidence="23">
    <location>
        <begin position="199"/>
        <end position="215"/>
    </location>
</feature>
<keyword evidence="11 23" id="KW-0472">Membrane</keyword>
<evidence type="ECO:0000313" key="24">
    <source>
        <dbReference type="EMBL" id="MBK0330516.1"/>
    </source>
</evidence>
<evidence type="ECO:0000256" key="1">
    <source>
        <dbReference type="ARBA" id="ARBA00004651"/>
    </source>
</evidence>
<dbReference type="NCBIfam" id="TIGR02614">
    <property type="entry name" value="ftsW"/>
    <property type="match status" value="1"/>
</dbReference>
<evidence type="ECO:0000256" key="11">
    <source>
        <dbReference type="ARBA" id="ARBA00023136"/>
    </source>
</evidence>
<evidence type="ECO:0000256" key="9">
    <source>
        <dbReference type="ARBA" id="ARBA00022984"/>
    </source>
</evidence>
<evidence type="ECO:0000256" key="13">
    <source>
        <dbReference type="ARBA" id="ARBA00023316"/>
    </source>
</evidence>
<evidence type="ECO:0000256" key="14">
    <source>
        <dbReference type="ARBA" id="ARBA00032370"/>
    </source>
</evidence>
<evidence type="ECO:0000256" key="23">
    <source>
        <dbReference type="SAM" id="Phobius"/>
    </source>
</evidence>
<evidence type="ECO:0000256" key="16">
    <source>
        <dbReference type="ARBA" id="ARBA00038053"/>
    </source>
</evidence>
<dbReference type="EC" id="2.4.99.28" evidence="19"/>
<reference evidence="24 25" key="1">
    <citation type="submission" date="2020-12" db="EMBL/GenBank/DDBJ databases">
        <title>Brachybacterium sp. MASK1Z-5, whole genome shotgun sequence.</title>
        <authorList>
            <person name="Tuo L."/>
        </authorList>
    </citation>
    <scope>NUCLEOTIDE SEQUENCE [LARGE SCALE GENOMIC DNA]</scope>
    <source>
        <strain evidence="24 25">MASK1Z-5</strain>
    </source>
</reference>
<accession>A0ABS1B7D2</accession>
<dbReference type="Pfam" id="PF01098">
    <property type="entry name" value="FTSW_RODA_SPOVE"/>
    <property type="match status" value="1"/>
</dbReference>
<evidence type="ECO:0000256" key="15">
    <source>
        <dbReference type="ARBA" id="ARBA00033270"/>
    </source>
</evidence>
<comment type="catalytic activity">
    <reaction evidence="20">
        <text>[GlcNAc-(1-&gt;4)-Mur2Ac(oyl-L-Ala-gamma-D-Glu-L-Lys-D-Ala-D-Ala)](n)-di-trans,octa-cis-undecaprenyl diphosphate + beta-D-GlcNAc-(1-&gt;4)-Mur2Ac(oyl-L-Ala-gamma-D-Glu-L-Lys-D-Ala-D-Ala)-di-trans,octa-cis-undecaprenyl diphosphate = [GlcNAc-(1-&gt;4)-Mur2Ac(oyl-L-Ala-gamma-D-Glu-L-Lys-D-Ala-D-Ala)](n+1)-di-trans,octa-cis-undecaprenyl diphosphate + di-trans,octa-cis-undecaprenyl diphosphate + H(+)</text>
        <dbReference type="Rhea" id="RHEA:23708"/>
        <dbReference type="Rhea" id="RHEA-COMP:9602"/>
        <dbReference type="Rhea" id="RHEA-COMP:9603"/>
        <dbReference type="ChEBI" id="CHEBI:15378"/>
        <dbReference type="ChEBI" id="CHEBI:58405"/>
        <dbReference type="ChEBI" id="CHEBI:60033"/>
        <dbReference type="ChEBI" id="CHEBI:78435"/>
        <dbReference type="EC" id="2.4.99.28"/>
    </reaction>
</comment>
<feature type="transmembrane region" description="Helical" evidence="23">
    <location>
        <begin position="83"/>
        <end position="102"/>
    </location>
</feature>
<evidence type="ECO:0000256" key="2">
    <source>
        <dbReference type="ARBA" id="ARBA00004752"/>
    </source>
</evidence>
<feature type="compositionally biased region" description="Basic residues" evidence="22">
    <location>
        <begin position="429"/>
        <end position="438"/>
    </location>
</feature>
<feature type="compositionally biased region" description="Basic and acidic residues" evidence="22">
    <location>
        <begin position="522"/>
        <end position="531"/>
    </location>
</feature>
<feature type="transmembrane region" description="Helical" evidence="23">
    <location>
        <begin position="347"/>
        <end position="367"/>
    </location>
</feature>
<evidence type="ECO:0000256" key="3">
    <source>
        <dbReference type="ARBA" id="ARBA00022475"/>
    </source>
</evidence>
<evidence type="ECO:0000256" key="20">
    <source>
        <dbReference type="ARBA" id="ARBA00049902"/>
    </source>
</evidence>
<sequence length="531" mass="55358">MSPQQTPRRAPAVVRPDEDRPLGDVGGRVRNGLGDWGRSPVLDFYGLICVGTLLIGTGLVMVLSSSSVVSIAKGDSPFAGLLAQGKFALIGLVGLLVAAFLPPRNYERFAWVLLGLGIALQCLVHVPGIGVAAGGNTNWIRIAGQTLQPSELLKLALAVWLGAILTRKRPLLHRTMHLVIPVVPVIVVALGLVLLGHDLGTMMIMAMLVAGSLWIGGVPRRWFVLGGGVGVAAILFFALTNANRMARIGNWLHGTCEGDSCLQSDQGLMGLAEGGWWGVGLGQSRQKWGRLPAAQDDYIFAIIGEELGLIGTLGVLLLFSVLSLILFRMITRARDPFIQITIGGVGAWLLGQAFVNMMVVTGMLPVLGVPLPFISSGGSALVASMLALGMLLSFARHEPGAQEALTARMGTVRSALAVIPASRGGEGTRRRRRGRRGAKPAGGASSARRTKATAGTAKASTTRAAASGGRARTAAPSSRSRGAGARSSGTRTTGSRGAGSRSSGAARRSRARSSARSAEPTARPDTEGYAR</sequence>
<evidence type="ECO:0000256" key="10">
    <source>
        <dbReference type="ARBA" id="ARBA00022989"/>
    </source>
</evidence>
<evidence type="ECO:0000256" key="7">
    <source>
        <dbReference type="ARBA" id="ARBA00022692"/>
    </source>
</evidence>
<evidence type="ECO:0000256" key="4">
    <source>
        <dbReference type="ARBA" id="ARBA00022618"/>
    </source>
</evidence>
<evidence type="ECO:0000256" key="17">
    <source>
        <dbReference type="ARBA" id="ARBA00041185"/>
    </source>
</evidence>
<keyword evidence="12" id="KW-0131">Cell cycle</keyword>
<evidence type="ECO:0000313" key="25">
    <source>
        <dbReference type="Proteomes" id="UP000612352"/>
    </source>
</evidence>
<keyword evidence="13" id="KW-0961">Cell wall biogenesis/degradation</keyword>
<keyword evidence="25" id="KW-1185">Reference proteome</keyword>
<feature type="transmembrane region" description="Helical" evidence="23">
    <location>
        <begin position="109"/>
        <end position="132"/>
    </location>
</feature>
<comment type="subcellular location">
    <subcellularLocation>
        <location evidence="1">Cell membrane</location>
        <topology evidence="1">Multi-pass membrane protein</topology>
    </subcellularLocation>
</comment>
<evidence type="ECO:0000256" key="21">
    <source>
        <dbReference type="ARBA" id="ARBA00049966"/>
    </source>
</evidence>
<dbReference type="InterPro" id="IPR013437">
    <property type="entry name" value="FtsW"/>
</dbReference>